<dbReference type="Proteomes" id="UP000242501">
    <property type="component" value="Unassembled WGS sequence"/>
</dbReference>
<dbReference type="EMBL" id="FMYL01000021">
    <property type="protein sequence ID" value="SDC30883.1"/>
    <property type="molecule type" value="Genomic_DNA"/>
</dbReference>
<dbReference type="Pfam" id="PF04221">
    <property type="entry name" value="RelB"/>
    <property type="match status" value="1"/>
</dbReference>
<sequence length="93" mass="10386">MATTNFNIRLDTELRDQAFPVLEGYGLSAALAFKLFLKQVAETKTVPLSFDYAKNSMRSVEEGYMAMASDEERESEALEWCNALSEDIAHAEG</sequence>
<reference evidence="2" key="1">
    <citation type="submission" date="2016-09" db="EMBL/GenBank/DDBJ databases">
        <authorList>
            <person name="Varghese N."/>
            <person name="Submissions S."/>
        </authorList>
    </citation>
    <scope>NUCLEOTIDE SEQUENCE [LARGE SCALE GENOMIC DNA]</scope>
    <source>
        <strain evidence="2">ANC 4422</strain>
    </source>
</reference>
<keyword evidence="2" id="KW-1185">Reference proteome</keyword>
<evidence type="ECO:0000313" key="1">
    <source>
        <dbReference type="EMBL" id="SDC30883.1"/>
    </source>
</evidence>
<accession>A0A1G6KIU1</accession>
<dbReference type="InterPro" id="IPR013321">
    <property type="entry name" value="Arc_rbn_hlx_hlx"/>
</dbReference>
<dbReference type="GO" id="GO:0006355">
    <property type="term" value="P:regulation of DNA-templated transcription"/>
    <property type="evidence" value="ECO:0007669"/>
    <property type="project" value="InterPro"/>
</dbReference>
<dbReference type="Gene3D" id="1.10.1220.10">
    <property type="entry name" value="Met repressor-like"/>
    <property type="match status" value="1"/>
</dbReference>
<dbReference type="RefSeq" id="WP_092750199.1">
    <property type="nucleotide sequence ID" value="NZ_FMYL01000021.1"/>
</dbReference>
<gene>
    <name evidence="1" type="ORF">SAMN05421733_1213</name>
</gene>
<organism evidence="1 2">
    <name type="scientific">Acinetobacter boissieri</name>
    <dbReference type="NCBI Taxonomy" id="1219383"/>
    <lineage>
        <taxon>Bacteria</taxon>
        <taxon>Pseudomonadati</taxon>
        <taxon>Pseudomonadota</taxon>
        <taxon>Gammaproteobacteria</taxon>
        <taxon>Moraxellales</taxon>
        <taxon>Moraxellaceae</taxon>
        <taxon>Acinetobacter</taxon>
    </lineage>
</organism>
<dbReference type="STRING" id="1219383.SAMN05421733_1213"/>
<dbReference type="AlphaFoldDB" id="A0A1G6KIU1"/>
<dbReference type="OrthoDB" id="8613542at2"/>
<name>A0A1G6KIU1_9GAMM</name>
<proteinExistence type="predicted"/>
<protein>
    <submittedName>
        <fullName evidence="1">DNA-damage-inducible protein J</fullName>
    </submittedName>
</protein>
<evidence type="ECO:0000313" key="2">
    <source>
        <dbReference type="Proteomes" id="UP000242501"/>
    </source>
</evidence>
<dbReference type="InterPro" id="IPR007337">
    <property type="entry name" value="RelB/DinJ"/>
</dbReference>